<dbReference type="GO" id="GO:0003677">
    <property type="term" value="F:DNA binding"/>
    <property type="evidence" value="ECO:0007669"/>
    <property type="project" value="UniProtKB-KW"/>
</dbReference>
<evidence type="ECO:0000313" key="1">
    <source>
        <dbReference type="EMBL" id="MDP5274366.1"/>
    </source>
</evidence>
<dbReference type="EMBL" id="JAVAMP010000003">
    <property type="protein sequence ID" value="MDP5274366.1"/>
    <property type="molecule type" value="Genomic_DNA"/>
</dbReference>
<dbReference type="RefSeq" id="WP_305991677.1">
    <property type="nucleotide sequence ID" value="NZ_JAVAMP010000003.1"/>
</dbReference>
<proteinExistence type="predicted"/>
<name>A0ABT9IYC6_9BACL</name>
<keyword evidence="2" id="KW-1185">Reference proteome</keyword>
<gene>
    <name evidence="1" type="ORF">Q5Y73_09610</name>
</gene>
<organism evidence="1 2">
    <name type="scientific">Chengkuizengella axinellae</name>
    <dbReference type="NCBI Taxonomy" id="3064388"/>
    <lineage>
        <taxon>Bacteria</taxon>
        <taxon>Bacillati</taxon>
        <taxon>Bacillota</taxon>
        <taxon>Bacilli</taxon>
        <taxon>Bacillales</taxon>
        <taxon>Paenibacillaceae</taxon>
        <taxon>Chengkuizengella</taxon>
    </lineage>
</organism>
<dbReference type="Proteomes" id="UP001231941">
    <property type="component" value="Unassembled WGS sequence"/>
</dbReference>
<protein>
    <submittedName>
        <fullName evidence="1">DNA-binding protein</fullName>
    </submittedName>
</protein>
<comment type="caution">
    <text evidence="1">The sequence shown here is derived from an EMBL/GenBank/DDBJ whole genome shotgun (WGS) entry which is preliminary data.</text>
</comment>
<accession>A0ABT9IYC6</accession>
<keyword evidence="1" id="KW-0238">DNA-binding</keyword>
<sequence length="80" mass="9567">MKYEFNSEEELLEFVKDNFLYVNEAAEFLGCTNQAINQSVKNGKLNPVKSSRSGSLFFRKHLEERKKELEELRKKYRPYE</sequence>
<evidence type="ECO:0000313" key="2">
    <source>
        <dbReference type="Proteomes" id="UP001231941"/>
    </source>
</evidence>
<reference evidence="1 2" key="1">
    <citation type="submission" date="2023-08" db="EMBL/GenBank/DDBJ databases">
        <authorList>
            <person name="Park J.-S."/>
        </authorList>
    </citation>
    <scope>NUCLEOTIDE SEQUENCE [LARGE SCALE GENOMIC DNA]</scope>
    <source>
        <strain evidence="1 2">2205SS18-9</strain>
    </source>
</reference>